<sequence length="69" mass="8088">MDELKRIINGRVAENSRTPSQLEMEHMKEMIQKQWKEAYSTALSNAQGNGCYPFNQPGWVEQSQQRKIF</sequence>
<protein>
    <submittedName>
        <fullName evidence="1">Uncharacterized protein</fullName>
    </submittedName>
</protein>
<name>A0A743U691_SALER</name>
<gene>
    <name evidence="1" type="ORF">G9E81_005195</name>
</gene>
<comment type="caution">
    <text evidence="1">The sequence shown here is derived from an EMBL/GenBank/DDBJ whole genome shotgun (WGS) entry which is preliminary data.</text>
</comment>
<accession>A0A743U691</accession>
<proteinExistence type="predicted"/>
<reference evidence="1" key="2">
    <citation type="submission" date="2020-02" db="EMBL/GenBank/DDBJ databases">
        <authorList>
            <consortium name="NCBI Pathogen Detection Project"/>
        </authorList>
    </citation>
    <scope>NUCLEOTIDE SEQUENCE</scope>
    <source>
        <strain evidence="1">MA.GW_S00744-09</strain>
    </source>
</reference>
<dbReference type="EMBL" id="DAAUNW010000026">
    <property type="protein sequence ID" value="HAF2212417.1"/>
    <property type="molecule type" value="Genomic_DNA"/>
</dbReference>
<evidence type="ECO:0000313" key="1">
    <source>
        <dbReference type="EMBL" id="HAF2212417.1"/>
    </source>
</evidence>
<reference evidence="1" key="1">
    <citation type="journal article" date="2018" name="Genome Biol.">
        <title>SKESA: strategic k-mer extension for scrupulous assemblies.</title>
        <authorList>
            <person name="Souvorov A."/>
            <person name="Agarwala R."/>
            <person name="Lipman D.J."/>
        </authorList>
    </citation>
    <scope>NUCLEOTIDE SEQUENCE</scope>
    <source>
        <strain evidence="1">MA.GW_S00744-09</strain>
    </source>
</reference>
<dbReference type="AlphaFoldDB" id="A0A743U691"/>
<organism evidence="1">
    <name type="scientific">Salmonella enterica</name>
    <name type="common">Salmonella choleraesuis</name>
    <dbReference type="NCBI Taxonomy" id="28901"/>
    <lineage>
        <taxon>Bacteria</taxon>
        <taxon>Pseudomonadati</taxon>
        <taxon>Pseudomonadota</taxon>
        <taxon>Gammaproteobacteria</taxon>
        <taxon>Enterobacterales</taxon>
        <taxon>Enterobacteriaceae</taxon>
        <taxon>Salmonella</taxon>
    </lineage>
</organism>